<dbReference type="EMBL" id="QOVW01000049">
    <property type="protein sequence ID" value="RDB36676.1"/>
    <property type="molecule type" value="Genomic_DNA"/>
</dbReference>
<sequence>MQALTCHNIQSILNEKQNILNINKENDFVKMECAEGSHDQVLGVSINRNLTNNMEVYLIEGKYDANTSISYLTFKEINKNLEVLKTLNESYVFKILSRKKRQMVAYKQEYLDRQANGAAAAAAAAREIGKAIGYGAVGIWVNRQAERAYDNTIVPAGRWIDSLFTRTPAPDYSHHRLMDSNAWNNRLMNSGINSENLDNQAIGQ</sequence>
<reference evidence="1" key="1">
    <citation type="submission" date="2018-04" db="EMBL/GenBank/DDBJ databases">
        <title>Draft genome sequence of the Candidatus Spirobacillus cienkowskii, a pathogen of freshwater Daphnia species, reconstructed from hemolymph metagenomic reads.</title>
        <authorList>
            <person name="Bresciani L."/>
            <person name="Lemos L.N."/>
            <person name="Wale N."/>
            <person name="Lin J.Y."/>
            <person name="Fernandes G.R."/>
            <person name="Duffy M.A."/>
            <person name="Rodrigues J.M."/>
        </authorList>
    </citation>
    <scope>NUCLEOTIDE SEQUENCE [LARGE SCALE GENOMIC DNA]</scope>
    <source>
        <strain evidence="1">Binning01</strain>
    </source>
</reference>
<protein>
    <submittedName>
        <fullName evidence="1">Uncharacterized protein</fullName>
    </submittedName>
</protein>
<dbReference type="Proteomes" id="UP000253934">
    <property type="component" value="Unassembled WGS sequence"/>
</dbReference>
<organism evidence="1 2">
    <name type="scientific">Spirobacillus cienkowskii</name>
    <dbReference type="NCBI Taxonomy" id="495820"/>
    <lineage>
        <taxon>Bacteria</taxon>
        <taxon>Pseudomonadati</taxon>
        <taxon>Bdellovibrionota</taxon>
        <taxon>Oligoflexia</taxon>
        <taxon>Silvanigrellales</taxon>
        <taxon>Spirobacillus</taxon>
    </lineage>
</organism>
<dbReference type="AlphaFoldDB" id="A0A369KZQ2"/>
<gene>
    <name evidence="1" type="ORF">DCC88_03870</name>
</gene>
<proteinExistence type="predicted"/>
<name>A0A369KZQ2_9BACT</name>
<accession>A0A369KZQ2</accession>
<evidence type="ECO:0000313" key="2">
    <source>
        <dbReference type="Proteomes" id="UP000253934"/>
    </source>
</evidence>
<comment type="caution">
    <text evidence="1">The sequence shown here is derived from an EMBL/GenBank/DDBJ whole genome shotgun (WGS) entry which is preliminary data.</text>
</comment>
<evidence type="ECO:0000313" key="1">
    <source>
        <dbReference type="EMBL" id="RDB36676.1"/>
    </source>
</evidence>
<keyword evidence="2" id="KW-1185">Reference proteome</keyword>